<organism evidence="2 3">
    <name type="scientific">Caldifermentibacillus hisashii</name>
    <dbReference type="NCBI Taxonomy" id="996558"/>
    <lineage>
        <taxon>Bacteria</taxon>
        <taxon>Bacillati</taxon>
        <taxon>Bacillota</taxon>
        <taxon>Bacilli</taxon>
        <taxon>Bacillales</taxon>
        <taxon>Bacillaceae</taxon>
        <taxon>Caldifermentibacillus</taxon>
    </lineage>
</organism>
<name>A0ABU9JZF7_9BACI</name>
<comment type="caution">
    <text evidence="2">The sequence shown here is derived from an EMBL/GenBank/DDBJ whole genome shotgun (WGS) entry which is preliminary data.</text>
</comment>
<evidence type="ECO:0000313" key="2">
    <source>
        <dbReference type="EMBL" id="MEL3957557.1"/>
    </source>
</evidence>
<sequence>MTVNDGTSSDDEYFFILCYVAPLINYATSSNPKLIKYFKYQSKTNAFTK</sequence>
<reference evidence="2 3" key="1">
    <citation type="submission" date="2024-03" db="EMBL/GenBank/DDBJ databases">
        <title>Bacilli Hybrid Assemblies.</title>
        <authorList>
            <person name="Kovac J."/>
        </authorList>
    </citation>
    <scope>NUCLEOTIDE SEQUENCE [LARGE SCALE GENOMIC DNA]</scope>
    <source>
        <strain evidence="2 3">FSL M8-0022</strain>
    </source>
</reference>
<protein>
    <submittedName>
        <fullName evidence="2">Uncharacterized protein</fullName>
    </submittedName>
</protein>
<keyword evidence="3" id="KW-1185">Reference proteome</keyword>
<dbReference type="EMBL" id="JBBYAK010000001">
    <property type="protein sequence ID" value="MEL3957557.1"/>
    <property type="molecule type" value="Genomic_DNA"/>
</dbReference>
<keyword evidence="1" id="KW-0472">Membrane</keyword>
<keyword evidence="1" id="KW-1133">Transmembrane helix</keyword>
<dbReference type="Proteomes" id="UP001459714">
    <property type="component" value="Unassembled WGS sequence"/>
</dbReference>
<feature type="transmembrane region" description="Helical" evidence="1">
    <location>
        <begin position="12"/>
        <end position="29"/>
    </location>
</feature>
<evidence type="ECO:0000313" key="3">
    <source>
        <dbReference type="Proteomes" id="UP001459714"/>
    </source>
</evidence>
<proteinExistence type="predicted"/>
<accession>A0ABU9JZF7</accession>
<dbReference type="RefSeq" id="WP_161522402.1">
    <property type="nucleotide sequence ID" value="NZ_CP163264.1"/>
</dbReference>
<gene>
    <name evidence="2" type="ORF">NST17_10175</name>
</gene>
<keyword evidence="1" id="KW-0812">Transmembrane</keyword>
<evidence type="ECO:0000256" key="1">
    <source>
        <dbReference type="SAM" id="Phobius"/>
    </source>
</evidence>